<dbReference type="InterPro" id="IPR052270">
    <property type="entry name" value="CACF_protein"/>
</dbReference>
<gene>
    <name evidence="4" type="ORF">IRJ41_007834</name>
</gene>
<evidence type="ECO:0000313" key="4">
    <source>
        <dbReference type="EMBL" id="KAI7807632.1"/>
    </source>
</evidence>
<feature type="region of interest" description="Disordered" evidence="2">
    <location>
        <begin position="1042"/>
        <end position="1076"/>
    </location>
</feature>
<evidence type="ECO:0000256" key="2">
    <source>
        <dbReference type="SAM" id="MobiDB-lite"/>
    </source>
</evidence>
<dbReference type="Proteomes" id="UP001059041">
    <property type="component" value="Linkage Group LG7"/>
</dbReference>
<dbReference type="PANTHER" id="PTHR22028:SF4">
    <property type="entry name" value="PROTEIN SFI1 HOMOLOG"/>
    <property type="match status" value="1"/>
</dbReference>
<evidence type="ECO:0008006" key="6">
    <source>
        <dbReference type="Google" id="ProtNLM"/>
    </source>
</evidence>
<proteinExistence type="predicted"/>
<keyword evidence="5" id="KW-1185">Reference proteome</keyword>
<keyword evidence="1" id="KW-0175">Coiled coil</keyword>
<evidence type="ECO:0000256" key="1">
    <source>
        <dbReference type="SAM" id="Coils"/>
    </source>
</evidence>
<accession>A0A9W7WSI6</accession>
<dbReference type="GO" id="GO:0019902">
    <property type="term" value="F:phosphatase binding"/>
    <property type="evidence" value="ECO:0007669"/>
    <property type="project" value="TreeGrafter"/>
</dbReference>
<feature type="coiled-coil region" evidence="1">
    <location>
        <begin position="1085"/>
        <end position="1155"/>
    </location>
</feature>
<keyword evidence="3" id="KW-0732">Signal</keyword>
<feature type="compositionally biased region" description="Acidic residues" evidence="2">
    <location>
        <begin position="1066"/>
        <end position="1076"/>
    </location>
</feature>
<reference evidence="4" key="1">
    <citation type="submission" date="2021-02" db="EMBL/GenBank/DDBJ databases">
        <title>Comparative genomics reveals that relaxation of natural selection precedes convergent phenotypic evolution of cavefish.</title>
        <authorList>
            <person name="Peng Z."/>
        </authorList>
    </citation>
    <scope>NUCLEOTIDE SEQUENCE</scope>
    <source>
        <tissue evidence="4">Muscle</tissue>
    </source>
</reference>
<dbReference type="AlphaFoldDB" id="A0A9W7WSI6"/>
<dbReference type="PANTHER" id="PTHR22028">
    <property type="entry name" value="SFI1 SPINDLE BODY DOMAIN-CONTAINING PROTEIN-RELATED"/>
    <property type="match status" value="1"/>
</dbReference>
<protein>
    <recommendedName>
        <fullName evidence="6">Protein SFI1-like protein</fullName>
    </recommendedName>
</protein>
<sequence>MQLRRAAVMVCCSLSVVIQMHTARAKGAKKLSCGVEKNLSRKTPTRKNTYRVGYTWNRGGRLKELRIRHLARKFLHLWIQKTFGRITTSQARSQYRKVVLKKTLGAWKDEWWQARREWTLNIRADCHYMYMLYSKTFQAWQKHVAVQREEKKKLQLAINFEKRHKLCHVLNGWEMYVDMCRMKHKMQETAERHKRLAVLKWVWMGWHAALQHRDVEYHQEDLALQHWAHTVQSRAWEHWRERITHACVLKEKESKAHRHYCHRLQKHALHGWIRHIQNRQDKNKRTAVAQDAWHVSVLEKYWCVWHKVLQSRHAEKDRDQRADKLAQHGSQRLVFAHWKQYVSLCSQKAKKEKVAMQYRHLSLLRLGLKGLALNVTQSKTRRINKNISVQHHHHILLVRCWKAWQLRLDQAEDQSLQPQMSIAQTRHKISVLRVCLHHWKDQLTQHKQMQDLESRADACFARRALPQCVNSWMEFTAQRAEKRQRKDAAKKHYKQQTCGSAFYTWWRNLELQRDHRLAERTAILHAEHTCVSHAWSKWSDRAVQRREVRSKHEAADSLYTQTLLRKALKQWRDVVTTIQISQRHFEQAEGHDKQQCLRRAMTDWHQYVDHRREKRKRFAQMEEHYQSRLLRHTLEAWKKKKEIKVQCFYQNHLLSQVFLAWRQRTVTAILHHHQREEALRQAQTHLNKLRTQVVLRRWRERSREVKNERLVNERARRHYSRTLGKRVLSTWRIYIHHHKNYQVMKDRSFEIHRLRICQRFFISWRTQLQSRRREAELTETSLWHWSLNLQGKVFCAWRLWIADRHRKQKRLAEAAQFYRDELLREGATHILTHTAHMSAFSTNMALHSFEQSCRRIQEVVRRCAIRWKQKALCKPTESKTIVSKDSHPKKSVSFFLPEKSDQTPSPAPCPIRTQAAEENRKDSIINQLLLVRAARLQPRRPDDLLQSPAKLLLQHSKINSSQRTSVGVIEFASVSSKNPPFLTSLISVPFTHNPLESSTSALNPKIMPLKTDPPGYIVTTSHDILLPPSSFTVRKIHGKKTSLSNMEPSLGSGFLPPKGVYKRAPEEEESEEDEALDLEIDSEQTENLTKELLDIRMEMQRYQQDRKQLHAWRQLQKVLSNWLQTTGIEGEPEERENILQELNELEKRISSLSVKLNKQKPTMICHAARVDTIKIQLLPSKVNT</sequence>
<organism evidence="4 5">
    <name type="scientific">Triplophysa rosa</name>
    <name type="common">Cave loach</name>
    <dbReference type="NCBI Taxonomy" id="992332"/>
    <lineage>
        <taxon>Eukaryota</taxon>
        <taxon>Metazoa</taxon>
        <taxon>Chordata</taxon>
        <taxon>Craniata</taxon>
        <taxon>Vertebrata</taxon>
        <taxon>Euteleostomi</taxon>
        <taxon>Actinopterygii</taxon>
        <taxon>Neopterygii</taxon>
        <taxon>Teleostei</taxon>
        <taxon>Ostariophysi</taxon>
        <taxon>Cypriniformes</taxon>
        <taxon>Nemacheilidae</taxon>
        <taxon>Triplophysa</taxon>
    </lineage>
</organism>
<evidence type="ECO:0000256" key="3">
    <source>
        <dbReference type="SAM" id="SignalP"/>
    </source>
</evidence>
<feature type="chain" id="PRO_5040928360" description="Protein SFI1-like protein" evidence="3">
    <location>
        <begin position="26"/>
        <end position="1184"/>
    </location>
</feature>
<dbReference type="EMBL" id="JAFHDT010000007">
    <property type="protein sequence ID" value="KAI7807632.1"/>
    <property type="molecule type" value="Genomic_DNA"/>
</dbReference>
<comment type="caution">
    <text evidence="4">The sequence shown here is derived from an EMBL/GenBank/DDBJ whole genome shotgun (WGS) entry which is preliminary data.</text>
</comment>
<feature type="signal peptide" evidence="3">
    <location>
        <begin position="1"/>
        <end position="25"/>
    </location>
</feature>
<name>A0A9W7WSI6_TRIRA</name>
<evidence type="ECO:0000313" key="5">
    <source>
        <dbReference type="Proteomes" id="UP001059041"/>
    </source>
</evidence>